<feature type="compositionally biased region" description="Acidic residues" evidence="1">
    <location>
        <begin position="931"/>
        <end position="962"/>
    </location>
</feature>
<feature type="compositionally biased region" description="Acidic residues" evidence="1">
    <location>
        <begin position="140"/>
        <end position="153"/>
    </location>
</feature>
<feature type="compositionally biased region" description="Acidic residues" evidence="1">
    <location>
        <begin position="665"/>
        <end position="680"/>
    </location>
</feature>
<feature type="compositionally biased region" description="Polar residues" evidence="1">
    <location>
        <begin position="222"/>
        <end position="231"/>
    </location>
</feature>
<keyword evidence="3" id="KW-1185">Reference proteome</keyword>
<feature type="compositionally biased region" description="Acidic residues" evidence="1">
    <location>
        <begin position="613"/>
        <end position="658"/>
    </location>
</feature>
<feature type="compositionally biased region" description="Acidic residues" evidence="1">
    <location>
        <begin position="211"/>
        <end position="221"/>
    </location>
</feature>
<accession>A0ABT7AUW5</accession>
<feature type="compositionally biased region" description="Acidic residues" evidence="1">
    <location>
        <begin position="555"/>
        <end position="574"/>
    </location>
</feature>
<feature type="compositionally biased region" description="Acidic residues" evidence="1">
    <location>
        <begin position="704"/>
        <end position="714"/>
    </location>
</feature>
<sequence>MAATDDFREAIKAGELLEALKTALSESIELEITTWISLPDPYNANPDDPPEAQPGYRMHSRINIVDGEIDTEVGSHFVGKGPFTELRDFHINQIRSSRQIIKRNLNSIQKLFGLWAEMQQTEFETVVTHLERVAAQRDESDSDPLESEAEVEWEIGVPPAEETGEEALEESVEGDRTPETSSPAPEEPEDDFFDSFDTQPTEKTPQPPSDPLDDIFGENESETSLQSQKQPDLSLETIAAAAGFTAAAIAVTSSAEASEAEPQPQDQLATDPKENNPLDIDSEEPLDDEEQEIMSAFDATYSAPDIIDSSPLPEPPLIPIEDSLEIPQLNTDFPTPTLESEDSVAASSFPSFETEEDEIMAAFDSESDKEELSTEPEEINESSSSLTDAELEHLPIVDVIKSDTETPAISDSSDRDFIDRLDSDDETSEPPVNSVPIEEATTESSEQPEANLPDLSSSDEDDIMAEFDAQYGSTATDPESVTESAHETSTDNSSDDSFLEELVTESTDEETSETEEMFSESSTEELLVSEEEPFAEEETSETEEMFAESSTEELLVSEEDPFAEEETSETEEMFAESSTEELLVSEEEDPFGTSEEEELWEEEGTLESSVFEESSEEELLVGEEDPFASSEEELLIGEEEPLTSSETEELWEEIEESESNPFAASEEDLSTEDLWEEEMETAQPELGESLGEDGGATEDPLASSEEELLMEESQESLWEKIEEAEGDPFGSAETELLDIPEASEEEEAEILSAFETDTMSETIWNDTTSSEEVFGETEELLDVFEEEEEVQTPLEVPDFSSDVTEELVEGEEEDVLDVFGDTEEFDFEAVDAQAEDRAVRDAKAVEEIEADMGDLWEDLPVSHTAPTVVEPDAEGMIDEFAQEGLDSFGESVQESILDESDGLDELLSEDWEQEEEDITPPAMTEELMLEEEDEVDPLADLFADEEDADPFGESLDLSEESNQEGSELLNDLGEDPFADLEDPFEEKKS</sequence>
<feature type="region of interest" description="Disordered" evidence="1">
    <location>
        <begin position="328"/>
        <end position="715"/>
    </location>
</feature>
<feature type="compositionally biased region" description="Basic and acidic residues" evidence="1">
    <location>
        <begin position="412"/>
        <end position="421"/>
    </location>
</feature>
<dbReference type="EMBL" id="JAQOSP010000099">
    <property type="protein sequence ID" value="MDJ1170681.1"/>
    <property type="molecule type" value="Genomic_DNA"/>
</dbReference>
<feature type="region of interest" description="Disordered" evidence="1">
    <location>
        <begin position="931"/>
        <end position="989"/>
    </location>
</feature>
<feature type="compositionally biased region" description="Acidic residues" evidence="1">
    <location>
        <begin position="353"/>
        <end position="380"/>
    </location>
</feature>
<feature type="compositionally biased region" description="Acidic residues" evidence="1">
    <location>
        <begin position="162"/>
        <end position="172"/>
    </location>
</feature>
<feature type="compositionally biased region" description="Acidic residues" evidence="1">
    <location>
        <begin position="280"/>
        <end position="292"/>
    </location>
</feature>
<feature type="region of interest" description="Disordered" evidence="1">
    <location>
        <begin position="252"/>
        <end position="298"/>
    </location>
</feature>
<feature type="region of interest" description="Disordered" evidence="1">
    <location>
        <begin position="135"/>
        <end position="232"/>
    </location>
</feature>
<evidence type="ECO:0000313" key="3">
    <source>
        <dbReference type="Proteomes" id="UP001235303"/>
    </source>
</evidence>
<feature type="compositionally biased region" description="Basic and acidic residues" evidence="1">
    <location>
        <begin position="390"/>
        <end position="404"/>
    </location>
</feature>
<name>A0ABT7AUW5_9CYAN</name>
<feature type="compositionally biased region" description="Acidic residues" evidence="1">
    <location>
        <begin position="527"/>
        <end position="546"/>
    </location>
</feature>
<proteinExistence type="predicted"/>
<comment type="caution">
    <text evidence="2">The sequence shown here is derived from an EMBL/GenBank/DDBJ whole genome shotgun (WGS) entry which is preliminary data.</text>
</comment>
<feature type="compositionally biased region" description="Acidic residues" evidence="1">
    <location>
        <begin position="493"/>
        <end position="518"/>
    </location>
</feature>
<evidence type="ECO:0000256" key="1">
    <source>
        <dbReference type="SAM" id="MobiDB-lite"/>
    </source>
</evidence>
<feature type="compositionally biased region" description="Polar residues" evidence="1">
    <location>
        <begin position="328"/>
        <end position="338"/>
    </location>
</feature>
<dbReference type="Proteomes" id="UP001235303">
    <property type="component" value="Unassembled WGS sequence"/>
</dbReference>
<feature type="compositionally biased region" description="Low complexity" evidence="1">
    <location>
        <begin position="252"/>
        <end position="261"/>
    </location>
</feature>
<reference evidence="2 3" key="1">
    <citation type="submission" date="2023-01" db="EMBL/GenBank/DDBJ databases">
        <title>Novel diversity within Roseofilum (Cyanobacteria; Desertifilaceae) from marine benthic mats with descriptions of four novel species.</title>
        <authorList>
            <person name="Wang Y."/>
            <person name="Berthold D.E."/>
            <person name="Hu J."/>
            <person name="Lefler F.W."/>
            <person name="Laughinghouse H.D. IV."/>
        </authorList>
    </citation>
    <scope>NUCLEOTIDE SEQUENCE [LARGE SCALE GENOMIC DNA]</scope>
    <source>
        <strain evidence="2 3">BLCC-M154</strain>
    </source>
</reference>
<feature type="compositionally biased region" description="Polar residues" evidence="1">
    <location>
        <begin position="471"/>
        <end position="483"/>
    </location>
</feature>
<dbReference type="RefSeq" id="WP_283754440.1">
    <property type="nucleotide sequence ID" value="NZ_JAQOSP010000099.1"/>
</dbReference>
<evidence type="ECO:0000313" key="2">
    <source>
        <dbReference type="EMBL" id="MDJ1170681.1"/>
    </source>
</evidence>
<organism evidence="2 3">
    <name type="scientific">Roseofilum acuticapitatum BLCC-M154</name>
    <dbReference type="NCBI Taxonomy" id="3022444"/>
    <lineage>
        <taxon>Bacteria</taxon>
        <taxon>Bacillati</taxon>
        <taxon>Cyanobacteriota</taxon>
        <taxon>Cyanophyceae</taxon>
        <taxon>Desertifilales</taxon>
        <taxon>Desertifilaceae</taxon>
        <taxon>Roseofilum</taxon>
        <taxon>Roseofilum acuticapitatum</taxon>
    </lineage>
</organism>
<gene>
    <name evidence="2" type="ORF">PMG71_14710</name>
</gene>
<protein>
    <submittedName>
        <fullName evidence="2">Uncharacterized protein</fullName>
    </submittedName>
</protein>
<feature type="compositionally biased region" description="Acidic residues" evidence="1">
    <location>
        <begin position="583"/>
        <end position="605"/>
    </location>
</feature>
<feature type="compositionally biased region" description="Acidic residues" evidence="1">
    <location>
        <begin position="972"/>
        <end position="989"/>
    </location>
</feature>